<sequence>MSADENPVDAIPASAEYFYLGEHSRTITTSNHDAQIWFDRGLNWAFGFNHAEASRCFEQVTLHDPDCAIGYWGVAYAGGPNYNKVWKAFDQQDLAISLPRCRAFARKALDKRHLASEAEQALIDAIQVRFPEGQNPSDAEFLACSAAYADAMREVLRKSAQDDLDILALVSDALMNMAPWSLYESRTGKPNLATPVLEIEKILDRAISLPRADSHPGLLHLYIHLKEMSMTPEAAIPAADNLRRLVTDSGHLQHMPSHIDVLVGDYRSAIAANARAIQYDAKYYEKQDFPFYRIYQLHDHHSLIYAAMLAGRRAIALDATDRMEAILTEALLRMTSPPMAEWCESFNAVRVHVMIRFGMWEEIKTLALPTDQELYCVTIANIHYGKAIAYAATNDLPHAEEERNNFHKALTKVPNTRLSFPNRVVDILKVAHAMLGGEMEYRRGNFDEAFAHLRTAVKCDDALNYGEPWGWMLPTRHALGALLLEHGKVEEAARVYGEDLALIEGLPSAHQHPNNVWALHGYHECLVRLGRTAEAHIIGQALKIALASADITITSSCFCRLEQTKSDSHCKC</sequence>
<gene>
    <name evidence="1" type="ORF">BN869_000011876_1</name>
    <name evidence="2" type="ORF">IM811_002005</name>
</gene>
<proteinExistence type="predicted"/>
<reference evidence="2" key="2">
    <citation type="submission" date="2020-10" db="EMBL/GenBank/DDBJ databases">
        <title>High-Quality Genome Resource of Clonostachys rosea strain S41 by Oxford Nanopore Long-Read Sequencing.</title>
        <authorList>
            <person name="Wang H."/>
        </authorList>
    </citation>
    <scope>NUCLEOTIDE SEQUENCE</scope>
    <source>
        <strain evidence="2">S41</strain>
    </source>
</reference>
<evidence type="ECO:0008006" key="3">
    <source>
        <dbReference type="Google" id="ProtNLM"/>
    </source>
</evidence>
<accession>A0A0B7KE61</accession>
<dbReference type="EMBL" id="JADCTT010000001">
    <property type="protein sequence ID" value="KAF9760311.1"/>
    <property type="molecule type" value="Genomic_DNA"/>
</dbReference>
<reference evidence="1" key="1">
    <citation type="submission" date="2015-01" db="EMBL/GenBank/DDBJ databases">
        <authorList>
            <person name="Durling Mikael"/>
        </authorList>
    </citation>
    <scope>NUCLEOTIDE SEQUENCE</scope>
</reference>
<protein>
    <recommendedName>
        <fullName evidence="3">MalT-like TPR region domain-containing protein</fullName>
    </recommendedName>
</protein>
<dbReference type="PANTHER" id="PTHR45588:SF1">
    <property type="entry name" value="WW DOMAIN-CONTAINING PROTEIN"/>
    <property type="match status" value="1"/>
</dbReference>
<dbReference type="AlphaFoldDB" id="A0A0B7KE61"/>
<dbReference type="SUPFAM" id="SSF48452">
    <property type="entry name" value="TPR-like"/>
    <property type="match status" value="1"/>
</dbReference>
<dbReference type="PANTHER" id="PTHR45588">
    <property type="entry name" value="TPR DOMAIN-CONTAINING PROTEIN"/>
    <property type="match status" value="1"/>
</dbReference>
<evidence type="ECO:0000313" key="1">
    <source>
        <dbReference type="EMBL" id="CEO55818.1"/>
    </source>
</evidence>
<evidence type="ECO:0000313" key="2">
    <source>
        <dbReference type="EMBL" id="KAF9760311.1"/>
    </source>
</evidence>
<organism evidence="1">
    <name type="scientific">Bionectria ochroleuca</name>
    <name type="common">Gliocladium roseum</name>
    <dbReference type="NCBI Taxonomy" id="29856"/>
    <lineage>
        <taxon>Eukaryota</taxon>
        <taxon>Fungi</taxon>
        <taxon>Dikarya</taxon>
        <taxon>Ascomycota</taxon>
        <taxon>Pezizomycotina</taxon>
        <taxon>Sordariomycetes</taxon>
        <taxon>Hypocreomycetidae</taxon>
        <taxon>Hypocreales</taxon>
        <taxon>Bionectriaceae</taxon>
        <taxon>Clonostachys</taxon>
    </lineage>
</organism>
<dbReference type="EMBL" id="CDPU01000057">
    <property type="protein sequence ID" value="CEO55818.1"/>
    <property type="molecule type" value="Genomic_DNA"/>
</dbReference>
<dbReference type="Proteomes" id="UP000616885">
    <property type="component" value="Unassembled WGS sequence"/>
</dbReference>
<name>A0A0B7KE61_BIOOC</name>
<dbReference type="Gene3D" id="1.25.40.10">
    <property type="entry name" value="Tetratricopeptide repeat domain"/>
    <property type="match status" value="1"/>
</dbReference>
<dbReference type="InterPro" id="IPR011990">
    <property type="entry name" value="TPR-like_helical_dom_sf"/>
</dbReference>